<feature type="compositionally biased region" description="Gly residues" evidence="1">
    <location>
        <begin position="168"/>
        <end position="178"/>
    </location>
</feature>
<feature type="region of interest" description="Disordered" evidence="1">
    <location>
        <begin position="15"/>
        <end position="100"/>
    </location>
</feature>
<dbReference type="EMBL" id="PKSL01000188">
    <property type="protein sequence ID" value="POW00011.1"/>
    <property type="molecule type" value="Genomic_DNA"/>
</dbReference>
<comment type="caution">
    <text evidence="2">The sequence shown here is derived from an EMBL/GenBank/DDBJ whole genome shotgun (WGS) entry which is preliminary data.</text>
</comment>
<evidence type="ECO:0008006" key="4">
    <source>
        <dbReference type="Google" id="ProtNLM"/>
    </source>
</evidence>
<feature type="compositionally biased region" description="Polar residues" evidence="1">
    <location>
        <begin position="65"/>
        <end position="75"/>
    </location>
</feature>
<accession>A0A2S4US00</accession>
<evidence type="ECO:0000256" key="1">
    <source>
        <dbReference type="SAM" id="MobiDB-lite"/>
    </source>
</evidence>
<reference evidence="2" key="1">
    <citation type="submission" date="2017-12" db="EMBL/GenBank/DDBJ databases">
        <title>Gene loss provides genomic basis for host adaptation in cereal stripe rust fungi.</title>
        <authorList>
            <person name="Xia C."/>
        </authorList>
    </citation>
    <scope>NUCLEOTIDE SEQUENCE [LARGE SCALE GENOMIC DNA]</scope>
    <source>
        <strain evidence="2">93-210</strain>
    </source>
</reference>
<dbReference type="VEuPathDB" id="FungiDB:PSTT_13424"/>
<evidence type="ECO:0000313" key="2">
    <source>
        <dbReference type="EMBL" id="POW00011.1"/>
    </source>
</evidence>
<organism evidence="2 3">
    <name type="scientific">Puccinia striiformis</name>
    <dbReference type="NCBI Taxonomy" id="27350"/>
    <lineage>
        <taxon>Eukaryota</taxon>
        <taxon>Fungi</taxon>
        <taxon>Dikarya</taxon>
        <taxon>Basidiomycota</taxon>
        <taxon>Pucciniomycotina</taxon>
        <taxon>Pucciniomycetes</taxon>
        <taxon>Pucciniales</taxon>
        <taxon>Pucciniaceae</taxon>
        <taxon>Puccinia</taxon>
    </lineage>
</organism>
<protein>
    <recommendedName>
        <fullName evidence="4">Stress protein DDR48</fullName>
    </recommendedName>
</protein>
<dbReference type="VEuPathDB" id="FungiDB:PSHT_12907"/>
<dbReference type="OrthoDB" id="2507166at2759"/>
<sequence length="210" mass="21984">MGLLDNAKDMLSSATSNINNNYEKGSDGFSGQNDSDRSGGRNQSSGGNLNTDDSRYAKGGGGYDQSANDYNNSSSGGVGSRYDSNNNDNVGSGAGCKFELNPKERYDESPLRKSFLILLFAIFKDDQGRDNQRGSQSDSYGDSDFHQARSSTGFSGEGNNGPSDDFGARGGVSAGGVGDSRDSTTSGGYGTNSQGDSYSSKNQAGFDNEF</sequence>
<feature type="region of interest" description="Disordered" evidence="1">
    <location>
        <begin position="128"/>
        <end position="210"/>
    </location>
</feature>
<name>A0A2S4US00_9BASI</name>
<dbReference type="Proteomes" id="UP000239156">
    <property type="component" value="Unassembled WGS sequence"/>
</dbReference>
<evidence type="ECO:0000313" key="3">
    <source>
        <dbReference type="Proteomes" id="UP000239156"/>
    </source>
</evidence>
<keyword evidence="3" id="KW-1185">Reference proteome</keyword>
<gene>
    <name evidence="2" type="ORF">PSTT_13424</name>
</gene>
<proteinExistence type="predicted"/>
<feature type="compositionally biased region" description="Polar residues" evidence="1">
    <location>
        <begin position="183"/>
        <end position="210"/>
    </location>
</feature>
<feature type="compositionally biased region" description="Polar residues" evidence="1">
    <location>
        <begin position="15"/>
        <end position="33"/>
    </location>
</feature>